<comment type="caution">
    <text evidence="1">The sequence shown here is derived from an EMBL/GenBank/DDBJ whole genome shotgun (WGS) entry which is preliminary data.</text>
</comment>
<keyword evidence="2" id="KW-1185">Reference proteome</keyword>
<dbReference type="Proteomes" id="UP001642720">
    <property type="component" value="Unassembled WGS sequence"/>
</dbReference>
<name>A0ABY2H527_9HYPO</name>
<dbReference type="RefSeq" id="XP_073559598.1">
    <property type="nucleotide sequence ID" value="XM_073701969.1"/>
</dbReference>
<gene>
    <name evidence="1" type="ORF">CCMA1212_004672</name>
</gene>
<accession>A0ABY2H527</accession>
<evidence type="ECO:0000313" key="2">
    <source>
        <dbReference type="Proteomes" id="UP001642720"/>
    </source>
</evidence>
<sequence>MGRAANAADLHLLTLFCGYHKATPVPVVISQKRHETLFDGDDALRFQNVAEAITVFMSCLVRDPHGIYFGH</sequence>
<organism evidence="1 2">
    <name type="scientific">Trichoderma ghanense</name>
    <dbReference type="NCBI Taxonomy" id="65468"/>
    <lineage>
        <taxon>Eukaryota</taxon>
        <taxon>Fungi</taxon>
        <taxon>Dikarya</taxon>
        <taxon>Ascomycota</taxon>
        <taxon>Pezizomycotina</taxon>
        <taxon>Sordariomycetes</taxon>
        <taxon>Hypocreomycetidae</taxon>
        <taxon>Hypocreales</taxon>
        <taxon>Hypocreaceae</taxon>
        <taxon>Trichoderma</taxon>
    </lineage>
</organism>
<dbReference type="GeneID" id="300576419"/>
<reference evidence="1 2" key="1">
    <citation type="submission" date="2018-01" db="EMBL/GenBank/DDBJ databases">
        <title>Genome characterization of the sugarcane-associated fungus Trichoderma ghanense CCMA-1212 and their application in lignocelulose bioconversion.</title>
        <authorList>
            <person name="Steindorff A.S."/>
            <person name="Mendes T.D."/>
            <person name="Vilela E.S.D."/>
            <person name="Rodrigues D.S."/>
            <person name="Formighieri E.F."/>
            <person name="Melo I.S."/>
            <person name="Favaro L.C.L."/>
        </authorList>
    </citation>
    <scope>NUCLEOTIDE SEQUENCE [LARGE SCALE GENOMIC DNA]</scope>
    <source>
        <strain evidence="1 2">CCMA-1212</strain>
    </source>
</reference>
<proteinExistence type="predicted"/>
<protein>
    <submittedName>
        <fullName evidence="1">Uncharacterized protein</fullName>
    </submittedName>
</protein>
<evidence type="ECO:0000313" key="1">
    <source>
        <dbReference type="EMBL" id="TFB03397.1"/>
    </source>
</evidence>
<dbReference type="EMBL" id="PPTA01000005">
    <property type="protein sequence ID" value="TFB03397.1"/>
    <property type="molecule type" value="Genomic_DNA"/>
</dbReference>